<gene>
    <name evidence="8" type="ORF">BDV95DRAFT_556489</name>
</gene>
<feature type="transmembrane region" description="Helical" evidence="5">
    <location>
        <begin position="9"/>
        <end position="26"/>
    </location>
</feature>
<comment type="similarity">
    <text evidence="1 4">Belongs to the ketopantoate reductase family.</text>
</comment>
<dbReference type="FunFam" id="1.10.1040.10:FF:000017">
    <property type="entry name" value="2-dehydropantoate 2-reductase"/>
    <property type="match status" value="1"/>
</dbReference>
<dbReference type="AlphaFoldDB" id="A0A7C8IF04"/>
<comment type="function">
    <text evidence="4">Catalyzes the NADPH-dependent reduction of ketopantoate into pantoic acid.</text>
</comment>
<dbReference type="InterPro" id="IPR008927">
    <property type="entry name" value="6-PGluconate_DH-like_C_sf"/>
</dbReference>
<dbReference type="PANTHER" id="PTHR21708:SF30">
    <property type="entry name" value="2-DEHYDROPANTOATE 2-REDUCTASE-RELATED"/>
    <property type="match status" value="1"/>
</dbReference>
<evidence type="ECO:0000259" key="7">
    <source>
        <dbReference type="Pfam" id="PF08546"/>
    </source>
</evidence>
<keyword evidence="2 4" id="KW-0521">NADP</keyword>
<evidence type="ECO:0000313" key="9">
    <source>
        <dbReference type="Proteomes" id="UP000481861"/>
    </source>
</evidence>
<evidence type="ECO:0000313" key="8">
    <source>
        <dbReference type="EMBL" id="KAF2877994.1"/>
    </source>
</evidence>
<keyword evidence="5" id="KW-1133">Transmembrane helix</keyword>
<dbReference type="InterPro" id="IPR003710">
    <property type="entry name" value="ApbA"/>
</dbReference>
<name>A0A7C8IF04_9PLEO</name>
<dbReference type="InterPro" id="IPR013328">
    <property type="entry name" value="6PGD_dom2"/>
</dbReference>
<reference evidence="8 9" key="1">
    <citation type="submission" date="2020-01" db="EMBL/GenBank/DDBJ databases">
        <authorList>
            <consortium name="DOE Joint Genome Institute"/>
            <person name="Haridas S."/>
            <person name="Albert R."/>
            <person name="Binder M."/>
            <person name="Bloem J."/>
            <person name="Labutti K."/>
            <person name="Salamov A."/>
            <person name="Andreopoulos B."/>
            <person name="Baker S.E."/>
            <person name="Barry K."/>
            <person name="Bills G."/>
            <person name="Bluhm B.H."/>
            <person name="Cannon C."/>
            <person name="Castanera R."/>
            <person name="Culley D.E."/>
            <person name="Daum C."/>
            <person name="Ezra D."/>
            <person name="Gonzalez J.B."/>
            <person name="Henrissat B."/>
            <person name="Kuo A."/>
            <person name="Liang C."/>
            <person name="Lipzen A."/>
            <person name="Lutzoni F."/>
            <person name="Magnuson J."/>
            <person name="Mondo S."/>
            <person name="Nolan M."/>
            <person name="Ohm R."/>
            <person name="Pangilinan J."/>
            <person name="Park H.-J.H."/>
            <person name="Ramirez L."/>
            <person name="Alfaro M."/>
            <person name="Sun H."/>
            <person name="Tritt A."/>
            <person name="Yoshinaga Y."/>
            <person name="Zwiers L.-H.L."/>
            <person name="Turgeon B.G."/>
            <person name="Goodwin S.B."/>
            <person name="Spatafora J.W."/>
            <person name="Crous P.W."/>
            <person name="Grigoriev I.V."/>
        </authorList>
    </citation>
    <scope>NUCLEOTIDE SEQUENCE [LARGE SCALE GENOMIC DNA]</scope>
    <source>
        <strain evidence="8 9">CBS 611.86</strain>
    </source>
</reference>
<keyword evidence="5" id="KW-0812">Transmembrane</keyword>
<feature type="domain" description="Ketopantoate reductase C-terminal" evidence="7">
    <location>
        <begin position="188"/>
        <end position="315"/>
    </location>
</feature>
<evidence type="ECO:0000259" key="6">
    <source>
        <dbReference type="Pfam" id="PF02558"/>
    </source>
</evidence>
<dbReference type="NCBIfam" id="TIGR00745">
    <property type="entry name" value="apbA_panE"/>
    <property type="match status" value="1"/>
</dbReference>
<evidence type="ECO:0000256" key="1">
    <source>
        <dbReference type="ARBA" id="ARBA00007870"/>
    </source>
</evidence>
<dbReference type="Gene3D" id="1.10.1040.10">
    <property type="entry name" value="N-(1-d-carboxylethyl)-l-norvaline Dehydrogenase, domain 2"/>
    <property type="match status" value="1"/>
</dbReference>
<organism evidence="8 9">
    <name type="scientific">Massariosphaeria phaeospora</name>
    <dbReference type="NCBI Taxonomy" id="100035"/>
    <lineage>
        <taxon>Eukaryota</taxon>
        <taxon>Fungi</taxon>
        <taxon>Dikarya</taxon>
        <taxon>Ascomycota</taxon>
        <taxon>Pezizomycotina</taxon>
        <taxon>Dothideomycetes</taxon>
        <taxon>Pleosporomycetidae</taxon>
        <taxon>Pleosporales</taxon>
        <taxon>Pleosporales incertae sedis</taxon>
        <taxon>Massariosphaeria</taxon>
    </lineage>
</organism>
<evidence type="ECO:0000256" key="3">
    <source>
        <dbReference type="ARBA" id="ARBA00023002"/>
    </source>
</evidence>
<protein>
    <recommendedName>
        <fullName evidence="4">2-dehydropantoate 2-reductase</fullName>
        <ecNumber evidence="4">1.1.1.169</ecNumber>
    </recommendedName>
    <alternativeName>
        <fullName evidence="4">Ketopantoate reductase</fullName>
    </alternativeName>
</protein>
<feature type="domain" description="Ketopantoate reductase N-terminal" evidence="6">
    <location>
        <begin position="9"/>
        <end position="161"/>
    </location>
</feature>
<evidence type="ECO:0000256" key="5">
    <source>
        <dbReference type="SAM" id="Phobius"/>
    </source>
</evidence>
<dbReference type="SUPFAM" id="SSF51735">
    <property type="entry name" value="NAD(P)-binding Rossmann-fold domains"/>
    <property type="match status" value="1"/>
</dbReference>
<dbReference type="Pfam" id="PF02558">
    <property type="entry name" value="ApbA"/>
    <property type="match status" value="1"/>
</dbReference>
<dbReference type="PANTHER" id="PTHR21708">
    <property type="entry name" value="PROBABLE 2-DEHYDROPANTOATE 2-REDUCTASE"/>
    <property type="match status" value="1"/>
</dbReference>
<dbReference type="Proteomes" id="UP000481861">
    <property type="component" value="Unassembled WGS sequence"/>
</dbReference>
<comment type="caution">
    <text evidence="8">The sequence shown here is derived from an EMBL/GenBank/DDBJ whole genome shotgun (WGS) entry which is preliminary data.</text>
</comment>
<dbReference type="GO" id="GO:0008677">
    <property type="term" value="F:2-dehydropantoate 2-reductase activity"/>
    <property type="evidence" value="ECO:0007669"/>
    <property type="project" value="UniProtKB-EC"/>
</dbReference>
<dbReference type="InterPro" id="IPR036291">
    <property type="entry name" value="NAD(P)-bd_dom_sf"/>
</dbReference>
<dbReference type="GO" id="GO:0015940">
    <property type="term" value="P:pantothenate biosynthetic process"/>
    <property type="evidence" value="ECO:0007669"/>
    <property type="project" value="InterPro"/>
</dbReference>
<dbReference type="Gene3D" id="3.40.50.720">
    <property type="entry name" value="NAD(P)-binding Rossmann-like Domain"/>
    <property type="match status" value="1"/>
</dbReference>
<dbReference type="InterPro" id="IPR013752">
    <property type="entry name" value="KPA_reductase"/>
</dbReference>
<keyword evidence="9" id="KW-1185">Reference proteome</keyword>
<dbReference type="EMBL" id="JAADJZ010000001">
    <property type="protein sequence ID" value="KAF2877994.1"/>
    <property type="molecule type" value="Genomic_DNA"/>
</dbReference>
<dbReference type="InterPro" id="IPR051402">
    <property type="entry name" value="KPR-Related"/>
</dbReference>
<dbReference type="EC" id="1.1.1.169" evidence="4"/>
<evidence type="ECO:0000256" key="2">
    <source>
        <dbReference type="ARBA" id="ARBA00022857"/>
    </source>
</evidence>
<evidence type="ECO:0000256" key="4">
    <source>
        <dbReference type="RuleBase" id="RU362068"/>
    </source>
</evidence>
<dbReference type="OrthoDB" id="3609at2759"/>
<sequence length="326" mass="35715">MASIDRPKILVFGVGGVGTIYLYLLSRVSSPTAVCRSNYEVVRNDGFIINSSIYGNGIRLKPNVVRDCAEATFRDSRPFDYILICSKAIGQDIPDLISPAVTPDHTVIVLIQNGIGIEAHYQATFPNNPIVSAVVYLPVTQRPAGVITHGELERLEIGSYPSSASSEHSEAFTQLIRHAGGTAEHHDDIQLKRWTKLLVNASWNPICALTLCTDANFLLSSPSSSELVSDVMLEICDIAKAHGYTIPKEILELQLGRATARIGNGNGVEPSMLQDVRAGRRMEVEAIVGNAVRMGREKDVKCEKLNMLYLLARALDSQIENKRRTS</sequence>
<keyword evidence="5" id="KW-0472">Membrane</keyword>
<dbReference type="Pfam" id="PF08546">
    <property type="entry name" value="ApbA_C"/>
    <property type="match status" value="1"/>
</dbReference>
<dbReference type="GO" id="GO:0005737">
    <property type="term" value="C:cytoplasm"/>
    <property type="evidence" value="ECO:0007669"/>
    <property type="project" value="TreeGrafter"/>
</dbReference>
<dbReference type="InterPro" id="IPR013332">
    <property type="entry name" value="KPR_N"/>
</dbReference>
<proteinExistence type="inferred from homology"/>
<accession>A0A7C8IF04</accession>
<comment type="catalytic activity">
    <reaction evidence="4">
        <text>(R)-pantoate + NADP(+) = 2-dehydropantoate + NADPH + H(+)</text>
        <dbReference type="Rhea" id="RHEA:16233"/>
        <dbReference type="ChEBI" id="CHEBI:11561"/>
        <dbReference type="ChEBI" id="CHEBI:15378"/>
        <dbReference type="ChEBI" id="CHEBI:15980"/>
        <dbReference type="ChEBI" id="CHEBI:57783"/>
        <dbReference type="ChEBI" id="CHEBI:58349"/>
        <dbReference type="EC" id="1.1.1.169"/>
    </reaction>
</comment>
<dbReference type="SUPFAM" id="SSF48179">
    <property type="entry name" value="6-phosphogluconate dehydrogenase C-terminal domain-like"/>
    <property type="match status" value="1"/>
</dbReference>
<keyword evidence="3 4" id="KW-0560">Oxidoreductase</keyword>